<feature type="compositionally biased region" description="Polar residues" evidence="11">
    <location>
        <begin position="1437"/>
        <end position="1447"/>
    </location>
</feature>
<dbReference type="Proteomes" id="UP000034805">
    <property type="component" value="Unassembled WGS sequence"/>
</dbReference>
<feature type="repeat" description="Xin" evidence="9">
    <location>
        <begin position="886"/>
        <end position="901"/>
    </location>
</feature>
<dbReference type="PANTHER" id="PTHR22591">
    <property type="entry name" value="XIN"/>
    <property type="match status" value="1"/>
</dbReference>
<feature type="compositionally biased region" description="Polar residues" evidence="11">
    <location>
        <begin position="2611"/>
        <end position="2623"/>
    </location>
</feature>
<feature type="region of interest" description="Disordered" evidence="11">
    <location>
        <begin position="2489"/>
        <end position="2547"/>
    </location>
</feature>
<feature type="compositionally biased region" description="Polar residues" evidence="11">
    <location>
        <begin position="2250"/>
        <end position="2268"/>
    </location>
</feature>
<feature type="repeat" description="Xin" evidence="9">
    <location>
        <begin position="183"/>
        <end position="198"/>
    </location>
</feature>
<feature type="compositionally biased region" description="Basic and acidic residues" evidence="11">
    <location>
        <begin position="1897"/>
        <end position="1913"/>
    </location>
</feature>
<keyword evidence="6 8" id="KW-0440">LIM domain</keyword>
<feature type="repeat" description="Xin" evidence="9">
    <location>
        <begin position="738"/>
        <end position="753"/>
    </location>
</feature>
<dbReference type="EMBL" id="JARO02002870">
    <property type="protein sequence ID" value="KPP71728.1"/>
    <property type="molecule type" value="Genomic_DNA"/>
</dbReference>
<dbReference type="PROSITE" id="PS50023">
    <property type="entry name" value="LIM_DOMAIN_2"/>
    <property type="match status" value="1"/>
</dbReference>
<feature type="compositionally biased region" description="Polar residues" evidence="11">
    <location>
        <begin position="2222"/>
        <end position="2237"/>
    </location>
</feature>
<evidence type="ECO:0000313" key="13">
    <source>
        <dbReference type="EMBL" id="KPP71728.1"/>
    </source>
</evidence>
<feature type="region of interest" description="Disordered" evidence="11">
    <location>
        <begin position="2593"/>
        <end position="2708"/>
    </location>
</feature>
<feature type="repeat" description="Xin" evidence="9">
    <location>
        <begin position="957"/>
        <end position="972"/>
    </location>
</feature>
<feature type="region of interest" description="Disordered" evidence="11">
    <location>
        <begin position="1736"/>
        <end position="1808"/>
    </location>
</feature>
<dbReference type="InterPro" id="IPR012510">
    <property type="entry name" value="Actin-binding_Xin_repeat"/>
</dbReference>
<feature type="compositionally biased region" description="Polar residues" evidence="11">
    <location>
        <begin position="2287"/>
        <end position="2302"/>
    </location>
</feature>
<evidence type="ECO:0000256" key="8">
    <source>
        <dbReference type="PROSITE-ProRule" id="PRU00125"/>
    </source>
</evidence>
<feature type="compositionally biased region" description="Basic and acidic residues" evidence="11">
    <location>
        <begin position="1874"/>
        <end position="1884"/>
    </location>
</feature>
<evidence type="ECO:0000256" key="1">
    <source>
        <dbReference type="ARBA" id="ARBA00004282"/>
    </source>
</evidence>
<feature type="compositionally biased region" description="Basic and acidic residues" evidence="11">
    <location>
        <begin position="2516"/>
        <end position="2528"/>
    </location>
</feature>
<dbReference type="PROSITE" id="PS00478">
    <property type="entry name" value="LIM_DOMAIN_1"/>
    <property type="match status" value="1"/>
</dbReference>
<feature type="region of interest" description="Disordered" evidence="11">
    <location>
        <begin position="1973"/>
        <end position="2010"/>
    </location>
</feature>
<evidence type="ECO:0000256" key="7">
    <source>
        <dbReference type="ARBA" id="ARBA00023203"/>
    </source>
</evidence>
<feature type="region of interest" description="Disordered" evidence="11">
    <location>
        <begin position="1593"/>
        <end position="1624"/>
    </location>
</feature>
<feature type="repeat" description="Xin" evidence="9">
    <location>
        <begin position="590"/>
        <end position="605"/>
    </location>
</feature>
<evidence type="ECO:0000256" key="10">
    <source>
        <dbReference type="SAM" id="Coils"/>
    </source>
</evidence>
<feature type="non-terminal residue" evidence="13">
    <location>
        <position position="2708"/>
    </location>
</feature>
<evidence type="ECO:0000256" key="5">
    <source>
        <dbReference type="ARBA" id="ARBA00022949"/>
    </source>
</evidence>
<evidence type="ECO:0000256" key="11">
    <source>
        <dbReference type="SAM" id="MobiDB-lite"/>
    </source>
</evidence>
<feature type="compositionally biased region" description="Polar residues" evidence="11">
    <location>
        <begin position="2679"/>
        <end position="2696"/>
    </location>
</feature>
<dbReference type="STRING" id="113540.ENSSFOP00015037452"/>
<feature type="domain" description="LIM zinc-binding" evidence="12">
    <location>
        <begin position="2401"/>
        <end position="2461"/>
    </location>
</feature>
<feature type="compositionally biased region" description="Low complexity" evidence="11">
    <location>
        <begin position="2659"/>
        <end position="2670"/>
    </location>
</feature>
<keyword evidence="4 8" id="KW-0862">Zinc</keyword>
<dbReference type="Pfam" id="PF08043">
    <property type="entry name" value="Xin"/>
    <property type="match status" value="12"/>
</dbReference>
<feature type="region of interest" description="Disordered" evidence="11">
    <location>
        <begin position="1"/>
        <end position="58"/>
    </location>
</feature>
<evidence type="ECO:0000256" key="4">
    <source>
        <dbReference type="ARBA" id="ARBA00022833"/>
    </source>
</evidence>
<feature type="compositionally biased region" description="Polar residues" evidence="11">
    <location>
        <begin position="2495"/>
        <end position="2511"/>
    </location>
</feature>
<feature type="region of interest" description="Disordered" evidence="11">
    <location>
        <begin position="1874"/>
        <end position="1913"/>
    </location>
</feature>
<proteinExistence type="inferred from homology"/>
<dbReference type="GO" id="GO:0005925">
    <property type="term" value="C:focal adhesion"/>
    <property type="evidence" value="ECO:0007669"/>
    <property type="project" value="TreeGrafter"/>
</dbReference>
<dbReference type="PROSITE" id="PS51389">
    <property type="entry name" value="XIN"/>
    <property type="match status" value="19"/>
</dbReference>
<dbReference type="GO" id="GO:0001725">
    <property type="term" value="C:stress fiber"/>
    <property type="evidence" value="ECO:0007669"/>
    <property type="project" value="TreeGrafter"/>
</dbReference>
<keyword evidence="10" id="KW-0175">Coiled coil</keyword>
<keyword evidence="3" id="KW-0677">Repeat</keyword>
<comment type="caution">
    <text evidence="13">The sequence shown here is derived from an EMBL/GenBank/DDBJ whole genome shotgun (WGS) entry which is preliminary data.</text>
</comment>
<keyword evidence="7 9" id="KW-0009">Actin-binding</keyword>
<feature type="repeat" description="Xin" evidence="9">
    <location>
        <begin position="552"/>
        <end position="567"/>
    </location>
</feature>
<keyword evidence="5" id="KW-0965">Cell junction</keyword>
<feature type="repeat" description="Xin" evidence="9">
    <location>
        <begin position="407"/>
        <end position="422"/>
    </location>
</feature>
<dbReference type="SMART" id="SM00132">
    <property type="entry name" value="LIM"/>
    <property type="match status" value="1"/>
</dbReference>
<keyword evidence="2 8" id="KW-0479">Metal-binding</keyword>
<feature type="compositionally biased region" description="Polar residues" evidence="11">
    <location>
        <begin position="1544"/>
        <end position="1557"/>
    </location>
</feature>
<reference evidence="13 14" key="1">
    <citation type="submission" date="2015-08" db="EMBL/GenBank/DDBJ databases">
        <title>The genome of the Asian arowana (Scleropages formosus).</title>
        <authorList>
            <person name="Tan M.H."/>
            <person name="Gan H.M."/>
            <person name="Croft L.J."/>
            <person name="Austin C.M."/>
        </authorList>
    </citation>
    <scope>NUCLEOTIDE SEQUENCE [LARGE SCALE GENOMIC DNA]</scope>
    <source>
        <strain evidence="13">Aro1</strain>
    </source>
</reference>
<feature type="compositionally biased region" description="Basic and acidic residues" evidence="11">
    <location>
        <begin position="2697"/>
        <end position="2708"/>
    </location>
</feature>
<dbReference type="Pfam" id="PF00412">
    <property type="entry name" value="LIM"/>
    <property type="match status" value="1"/>
</dbReference>
<feature type="repeat" description="Xin" evidence="9">
    <location>
        <begin position="514"/>
        <end position="529"/>
    </location>
</feature>
<evidence type="ECO:0000256" key="2">
    <source>
        <dbReference type="ARBA" id="ARBA00022723"/>
    </source>
</evidence>
<comment type="domain">
    <text evidence="9">Xin repeats bind F-actin.</text>
</comment>
<comment type="subcellular location">
    <subcellularLocation>
        <location evidence="1">Cell junction</location>
    </subcellularLocation>
</comment>
<feature type="region of interest" description="Disordered" evidence="11">
    <location>
        <begin position="1427"/>
        <end position="1447"/>
    </location>
</feature>
<feature type="region of interest" description="Disordered" evidence="11">
    <location>
        <begin position="1529"/>
        <end position="1561"/>
    </location>
</feature>
<feature type="repeat" description="Xin" evidence="9">
    <location>
        <begin position="628"/>
        <end position="643"/>
    </location>
</feature>
<feature type="compositionally biased region" description="Basic and acidic residues" evidence="11">
    <location>
        <begin position="1"/>
        <end position="21"/>
    </location>
</feature>
<dbReference type="InterPro" id="IPR001781">
    <property type="entry name" value="Znf_LIM"/>
</dbReference>
<dbReference type="SUPFAM" id="SSF57716">
    <property type="entry name" value="Glucocorticoid receptor-like (DNA-binding domain)"/>
    <property type="match status" value="2"/>
</dbReference>
<feature type="repeat" description="Xin" evidence="9">
    <location>
        <begin position="923"/>
        <end position="938"/>
    </location>
</feature>
<feature type="repeat" description="Xin" evidence="9">
    <location>
        <begin position="775"/>
        <end position="790"/>
    </location>
</feature>
<feature type="compositionally biased region" description="Basic and acidic residues" evidence="11">
    <location>
        <begin position="2633"/>
        <end position="2644"/>
    </location>
</feature>
<dbReference type="GO" id="GO:0007015">
    <property type="term" value="P:actin filament organization"/>
    <property type="evidence" value="ECO:0007669"/>
    <property type="project" value="TreeGrafter"/>
</dbReference>
<feature type="repeat" description="Xin" evidence="9">
    <location>
        <begin position="988"/>
        <end position="1003"/>
    </location>
</feature>
<feature type="repeat" description="Xin" evidence="9">
    <location>
        <begin position="115"/>
        <end position="130"/>
    </location>
</feature>
<evidence type="ECO:0000256" key="6">
    <source>
        <dbReference type="ARBA" id="ARBA00023038"/>
    </source>
</evidence>
<feature type="repeat" description="Xin" evidence="9">
    <location>
        <begin position="700"/>
        <end position="715"/>
    </location>
</feature>
<dbReference type="GO" id="GO:0046872">
    <property type="term" value="F:metal ion binding"/>
    <property type="evidence" value="ECO:0007669"/>
    <property type="project" value="UniProtKB-KW"/>
</dbReference>
<feature type="region of interest" description="Disordered" evidence="11">
    <location>
        <begin position="2184"/>
        <end position="2302"/>
    </location>
</feature>
<feature type="region of interest" description="Disordered" evidence="11">
    <location>
        <begin position="1821"/>
        <end position="1852"/>
    </location>
</feature>
<feature type="compositionally biased region" description="Polar residues" evidence="11">
    <location>
        <begin position="1885"/>
        <end position="1896"/>
    </location>
</feature>
<dbReference type="GO" id="GO:0051015">
    <property type="term" value="F:actin filament binding"/>
    <property type="evidence" value="ECO:0007669"/>
    <property type="project" value="TreeGrafter"/>
</dbReference>
<name>A0A0P7YV03_SCLFO</name>
<gene>
    <name evidence="13" type="ORF">Z043_109331</name>
</gene>
<dbReference type="Gene3D" id="2.10.110.10">
    <property type="entry name" value="Cysteine Rich Protein"/>
    <property type="match status" value="1"/>
</dbReference>
<feature type="repeat" description="Xin" evidence="9">
    <location>
        <begin position="480"/>
        <end position="495"/>
    </location>
</feature>
<dbReference type="PANTHER" id="PTHR22591:SF2">
    <property type="entry name" value="XIN ACTIN-BINDING REPEAT-CONTAINING PROTEIN 1"/>
    <property type="match status" value="1"/>
</dbReference>
<feature type="repeat" description="Xin" evidence="9">
    <location>
        <begin position="337"/>
        <end position="352"/>
    </location>
</feature>
<evidence type="ECO:0000259" key="12">
    <source>
        <dbReference type="PROSITE" id="PS50023"/>
    </source>
</evidence>
<feature type="coiled-coil region" evidence="10">
    <location>
        <begin position="1335"/>
        <end position="1362"/>
    </location>
</feature>
<feature type="compositionally biased region" description="Polar residues" evidence="11">
    <location>
        <begin position="1788"/>
        <end position="1800"/>
    </location>
</feature>
<feature type="repeat" description="Xin" evidence="9">
    <location>
        <begin position="661"/>
        <end position="676"/>
    </location>
</feature>
<feature type="compositionally biased region" description="Pro residues" evidence="11">
    <location>
        <begin position="25"/>
        <end position="35"/>
    </location>
</feature>
<evidence type="ECO:0000256" key="3">
    <source>
        <dbReference type="ARBA" id="ARBA00022737"/>
    </source>
</evidence>
<evidence type="ECO:0000256" key="9">
    <source>
        <dbReference type="PROSITE-ProRule" id="PRU00721"/>
    </source>
</evidence>
<feature type="repeat" description="Xin" evidence="9">
    <location>
        <begin position="261"/>
        <end position="276"/>
    </location>
</feature>
<sequence>MALKMADKLRQIKVSDGRSAEDDLPPPPPPPPLPRPQQEGLTTSGDQGHIFLPVPPPKETFSTFYQQRQKSELKRLFKHIHPELRKNLDDVVDEELEEVLSSENPQAAAESGYHGEVQSMRWIFENWSLDNIGDPHTTKKLLEEEALQKGDVRGTSTMFERLELDGARLPPSSAALKNSEVKGDVRTAAWFFETQPLDSLNKIHPEEELVEAVLKEPMQCGDVRGTQLLFESKPLDALGRCNSVEDQSFFKLKSEIQEQKGDVKKTIKLFQAEPCCAIRDGSGNIHEIKSICREEIQTSMVKTARWLFETQPLDVINKDASKVQIIRGISLEEAQKSGVDKKRWLFETQTLDAIHESLQENQFQGTINVVEAGDVGNKRLMFETKPLSELKGESTEEASTKEEIVGGDVRSTLWLFETQPMETLKDNYEVGHLKKVTVTGEERGAVQSRKNTFESCALDSISKEMTEMESKSKADKIEKGDVKTYKHLFETIPISNISHSDTIQSEKQADIMGGNVKSNTALFETIPLYAIKDCSGNLHEVTTVSREECIKGDVQNYKWMFETRPLDQFDKEKVKVEIIKGITRQEDEAGDVKMAKWLFETQPLDSIHSQVNHTSQHSSVKKQATEKGDVKTCKWLFETQPMDVLYEKSEKKADVEALPTADVKSHTWLFETQPLDSINNGTEAHLKLCGTFQDNATSDVNVQTVKHLFETETLDSMARRRDAEQDVRYVSKIYIQSGDVSRVKEIFESKALDEIGTGSVRVSESEDNDTNIQTGSVHKFTWLFENTPMDAIKDKDSNTHTYSVCDVEGGDVGNKKFIFETFSLDKIQDEDKALEHQSVFVEKPTSSIDVKSSTMLFESQPLYAIRDKDGQFHEVTTVKKEEVLSGDVRGARWLFETKPLDTIKPQEEIFVIRAVTQEDVIKGDVKSARWKFETQPLDSLASREEPSVKTVENVQKGDVQLNKQFFESQEASHKKFVRMVSVKDVQQGNVRTSTWLFENQPIDSLKGEFQEHAPVKTEQSETVAESVNQTLLRLQHLEVIHAHGIVIEANETSAESVKMAKYQYIKGKGPKVQKEEIIQGNIRNIMLQLLHRTNLEPPIILLKEDENGHVETTRVEIPVTQPQSAVQHGDELIMSNVAQIIEGHLSQDKSLKKGIVMQETESGYAEMTVYSLFSHYETRSEHHEMIKGNVKSTIGSLLSTAQDQKTLSSFQIEENEKGNVNLYRSCIEKGDLEYLKSLQEQPEDESGPPPKEQIEIVQGDIKEAKRNLNQPKEKLERSVLDIVPGDVKNVKKVFASEGPPDQIYVQREEIIPGDISSAKQSLGQAAKQPFAVEKEEIMSGDIKAAKQSLEQAKQESMWVQREIVMPGKIYDLDVSTQEISETSNQCAAFKEEIIRGDVKAAKQSLEQAKKQSMREEREIVTPGKIYDLNVGSHKDSSSAQTQNNRTADTCCGRQEITKAHEAKVVKMVTEKQWSPHRAADQSFGESTAEGIVVQHGTKEKQQMAKQGKTEAVAQGQVTAQKTITVQQGKSLQTSAQVSERKEMSSVSSTKTRSQKVTLTHHKVSDCEEKQGDTAKYEAYKVKEFARRADVNVDAGDTHPKVSVVDPVKSENGAQSSEKQAEADSRVLRGDVKAAIKSLQCAATEQRLVEKEDVVRGNMQAALQSLEKSRVNVSKGDFKAAMIYRNSGQSYSESRKKKVLETGGKQTVVVSVPLSDTELSPSVSVTYGEQMATAALSSTTVADPSPDASSDEPYASSALNSNSQSPPPLPPKAAEKHAAKKPAIPPKPQCSNTGTQSQIGSISVPPKQVKHLKCIMQSPSTSMKLQNQQVEELVPPPLPPKPLFGQENDPKSSMDITKEYKYVERVCKADQEYSVHVSRSKDHNLADNNATQSTVTPEQKKEAQPTKDVLDEKVKSTTNKSVIVVHSDESEGAKQLPPKINAAEEIRACMESYSEGGEARTEINQGFQAALQNFGGKKKEEGQENMETKVVLREKKPKKETDDERRQRLSIHKDEIMRGNVKAAMEIFENLKKQEELKIILSKVEEIEGDTSEVDVKSMKCLFENVPEWMVGPEQGTTQCPSKEEPKVKRAEPVKDEVANVSSVKNVFGDLERASEEINHLKEQTLAKLMDIEEAIKKALYSVSNLKSESDIAGLSGLFRESLGTEQSSSGVNNIRKISIVSSKAKREEVKGPSVTVTNPGCGMLGKTEGGGKQALDRPITKPRTSAQSSPSFISIQSAARKPAEGPKPQPQTTSASPRKTPEMSQNGHVNPKPRASQTKEACGVEAGQTSAPKETNSFCSPLSSRRKVSILEVQTIPEPTGIIGTKTVSEKYEEMDCFGNKFVSSTTSTIVTKQSDTKTSSSYEVAASPRYEVTTSPLVQRSANVFSENPQSKEGGRLEKEICSACLKPVYSMEKMVADKLIFHYNCFCCKHCKKKLSLHNYSALYGEFYCVFHYQQLFKRKGNYDEGFGHVQHKDRWIQKTTEYFSEDKKDSKITNATPEPSVDTETPPDQQDLVESKKFSQQDTRNKVKITWPPEKPSHRKDGNFMQLEDKAVPSKQIVCRTDAKNSYVQVHEKFGDDKIKKQDLTEGCDTETLDLNEGDSGYKDPSEKTTLNSEEMNTESITEEGAGNADHLEDERNRVDTPDVLGSRTRTVPKPNAQSAANKQNAKTHVRKDSWSKMSGQGKSALTKLFTSGTKDKTDKKESVE</sequence>
<feature type="compositionally biased region" description="Basic and acidic residues" evidence="11">
    <location>
        <begin position="1976"/>
        <end position="2010"/>
    </location>
</feature>
<accession>A0A0P7YV03</accession>
<feature type="compositionally biased region" description="Basic and acidic residues" evidence="11">
    <location>
        <begin position="2538"/>
        <end position="2547"/>
    </location>
</feature>
<organism evidence="13 14">
    <name type="scientific">Scleropages formosus</name>
    <name type="common">Asian bonytongue</name>
    <name type="synonym">Osteoglossum formosum</name>
    <dbReference type="NCBI Taxonomy" id="113540"/>
    <lineage>
        <taxon>Eukaryota</taxon>
        <taxon>Metazoa</taxon>
        <taxon>Chordata</taxon>
        <taxon>Craniata</taxon>
        <taxon>Vertebrata</taxon>
        <taxon>Euteleostomi</taxon>
        <taxon>Actinopterygii</taxon>
        <taxon>Neopterygii</taxon>
        <taxon>Teleostei</taxon>
        <taxon>Osteoglossocephala</taxon>
        <taxon>Osteoglossomorpha</taxon>
        <taxon>Osteoglossiformes</taxon>
        <taxon>Osteoglossidae</taxon>
        <taxon>Scleropages</taxon>
    </lineage>
</organism>
<dbReference type="InterPro" id="IPR030072">
    <property type="entry name" value="XIRP1/XIRP2"/>
</dbReference>
<protein>
    <recommendedName>
        <fullName evidence="12">LIM zinc-binding domain-containing protein</fullName>
    </recommendedName>
</protein>
<evidence type="ECO:0000313" key="14">
    <source>
        <dbReference type="Proteomes" id="UP000034805"/>
    </source>
</evidence>
<feature type="repeat" description="Xin" evidence="9">
    <location>
        <begin position="299"/>
        <end position="314"/>
    </location>
</feature>
<comment type="similarity">
    <text evidence="9">Belongs to the Xin family.</text>
</comment>